<evidence type="ECO:0000313" key="1">
    <source>
        <dbReference type="EMBL" id="KAJ5091799.1"/>
    </source>
</evidence>
<evidence type="ECO:0000313" key="2">
    <source>
        <dbReference type="Proteomes" id="UP001141434"/>
    </source>
</evidence>
<accession>A0A9W9K3K0</accession>
<name>A0A9W9K3K0_9EURO</name>
<dbReference type="RefSeq" id="XP_056509996.1">
    <property type="nucleotide sequence ID" value="XM_056657196.1"/>
</dbReference>
<comment type="caution">
    <text evidence="1">The sequence shown here is derived from an EMBL/GenBank/DDBJ whole genome shotgun (WGS) entry which is preliminary data.</text>
</comment>
<organism evidence="1 2">
    <name type="scientific">Penicillium alfredii</name>
    <dbReference type="NCBI Taxonomy" id="1506179"/>
    <lineage>
        <taxon>Eukaryota</taxon>
        <taxon>Fungi</taxon>
        <taxon>Dikarya</taxon>
        <taxon>Ascomycota</taxon>
        <taxon>Pezizomycotina</taxon>
        <taxon>Eurotiomycetes</taxon>
        <taxon>Eurotiomycetidae</taxon>
        <taxon>Eurotiales</taxon>
        <taxon>Aspergillaceae</taxon>
        <taxon>Penicillium</taxon>
    </lineage>
</organism>
<dbReference type="EMBL" id="JAPMSZ010000009">
    <property type="protein sequence ID" value="KAJ5091799.1"/>
    <property type="molecule type" value="Genomic_DNA"/>
</dbReference>
<keyword evidence="2" id="KW-1185">Reference proteome</keyword>
<sequence>MNDRPTADGDLAGVSGILKSINIDGLNLLAAVKRRGPLEDGELVPRKNSRPAVSQSLTGKTAIGGAGETAATQASQNVKLQLRKVSDGWDSTMRRCDNVPDNAPVSAPRSLQCARCTPRGKPHCRLKACPPEAKPGQNPPPAKSTWIFDSNFLNLAQPPLIGDLASVFVLIPSYSRIVG</sequence>
<dbReference type="AlphaFoldDB" id="A0A9W9K3K0"/>
<dbReference type="GeneID" id="81396365"/>
<dbReference type="Proteomes" id="UP001141434">
    <property type="component" value="Unassembled WGS sequence"/>
</dbReference>
<reference evidence="1" key="1">
    <citation type="submission" date="2022-11" db="EMBL/GenBank/DDBJ databases">
        <authorList>
            <person name="Petersen C."/>
        </authorList>
    </citation>
    <scope>NUCLEOTIDE SEQUENCE</scope>
    <source>
        <strain evidence="1">IBT 34128</strain>
    </source>
</reference>
<reference evidence="1" key="2">
    <citation type="journal article" date="2023" name="IMA Fungus">
        <title>Comparative genomic study of the Penicillium genus elucidates a diverse pangenome and 15 lateral gene transfer events.</title>
        <authorList>
            <person name="Petersen C."/>
            <person name="Sorensen T."/>
            <person name="Nielsen M.R."/>
            <person name="Sondergaard T.E."/>
            <person name="Sorensen J.L."/>
            <person name="Fitzpatrick D.A."/>
            <person name="Frisvad J.C."/>
            <person name="Nielsen K.L."/>
        </authorList>
    </citation>
    <scope>NUCLEOTIDE SEQUENCE</scope>
    <source>
        <strain evidence="1">IBT 34128</strain>
    </source>
</reference>
<protein>
    <submittedName>
        <fullName evidence="1">Uncharacterized protein</fullName>
    </submittedName>
</protein>
<gene>
    <name evidence="1" type="ORF">NUU61_006669</name>
</gene>
<proteinExistence type="predicted"/>